<feature type="compositionally biased region" description="Low complexity" evidence="3">
    <location>
        <begin position="787"/>
        <end position="803"/>
    </location>
</feature>
<dbReference type="AlphaFoldDB" id="A0A2V5IMT1"/>
<accession>A0A2V5IMT1</accession>
<feature type="region of interest" description="Disordered" evidence="3">
    <location>
        <begin position="671"/>
        <end position="694"/>
    </location>
</feature>
<organism evidence="4 5">
    <name type="scientific">Aspergillus indologenus CBS 114.80</name>
    <dbReference type="NCBI Taxonomy" id="1450541"/>
    <lineage>
        <taxon>Eukaryota</taxon>
        <taxon>Fungi</taxon>
        <taxon>Dikarya</taxon>
        <taxon>Ascomycota</taxon>
        <taxon>Pezizomycotina</taxon>
        <taxon>Eurotiomycetes</taxon>
        <taxon>Eurotiomycetidae</taxon>
        <taxon>Eurotiales</taxon>
        <taxon>Aspergillaceae</taxon>
        <taxon>Aspergillus</taxon>
        <taxon>Aspergillus subgen. Circumdati</taxon>
    </lineage>
</organism>
<feature type="compositionally biased region" description="Acidic residues" evidence="3">
    <location>
        <begin position="681"/>
        <end position="691"/>
    </location>
</feature>
<evidence type="ECO:0000256" key="2">
    <source>
        <dbReference type="ARBA" id="ARBA00023242"/>
    </source>
</evidence>
<dbReference type="EMBL" id="KZ825463">
    <property type="protein sequence ID" value="PYI36682.1"/>
    <property type="molecule type" value="Genomic_DNA"/>
</dbReference>
<proteinExistence type="predicted"/>
<evidence type="ECO:0000313" key="5">
    <source>
        <dbReference type="Proteomes" id="UP000248817"/>
    </source>
</evidence>
<dbReference type="GO" id="GO:0005730">
    <property type="term" value="C:nucleolus"/>
    <property type="evidence" value="ECO:0007669"/>
    <property type="project" value="InterPro"/>
</dbReference>
<dbReference type="GO" id="GO:0006355">
    <property type="term" value="P:regulation of DNA-templated transcription"/>
    <property type="evidence" value="ECO:0007669"/>
    <property type="project" value="InterPro"/>
</dbReference>
<comment type="subcellular location">
    <subcellularLocation>
        <location evidence="1">Nucleus</location>
    </subcellularLocation>
</comment>
<sequence>MATRTGGSGGPPPSKKRRREALRDSVDRTQIEIYEALASETDAVRLQAAAALVAQFTPDQAPTAAHIDRALARLFRGLCSRRKAARVGFSIALTEVLVQVFGGAPVSGAGADASGEGKDVGAVLGVWERLTDSSGGESGQEQRDHYFGRLFGAEAIIKSGILFHSAPGAEWTRLLDRVFELAKKKPWLREECGWIVYRCLLDFAAPKQEEEEEEHAPKVKFVEVALERLCAHDLAKTPEGVAVWLAAKDGFPAATFPAQVWKHEDPLDAKERVALAKVMKDSSSDASAGAGQPDEEGKKGGAAAAAANSGVWNSKLHFAWDVVLGRLAQVSKAKAKESRLGFAEFWTEVVDNGLFAAASSEERKYWGFSLFIKVITESPRAVAGQAFTKNLVRCLMNQLAVEDRYLHRMAVKAAKSLQTRVAKEPAFAAAAVRGLMGPATGGSVTFDQATKTKTVEKIVVEADVEALTEIVPLFESLIAAPCAPHDSKTAAASRQFLAGLLLAIVRARASADPKGEHDDDAHSILEQILSIFVRFAYFKDPAASPALAEQTQELFRSRINSCINSLIATPRYAAIPYAVVRQIRDLAKSEERGKFIVRMDETIAGAVKNAFKSLKKLASMKKDNAASVDAFRLLYSLTILQVYNGDADAASMLEELDFCYTQIFGEAKTKKKSKKSKKEDEAEEEDDDDDDAKTADASDALVEILLSFASKQSQLFRRMSEQVFGAFAATITENGLESLTSILEAKESLAGQQEMFDQPDDADGDADMMDVDGDGDDDELDSDVEVVETGASDAESSSSSSELSEGEDEGNDDEEAIFEAKLAAALGTHRLGADMPDADEDSDADMNDDEMEALDEQLGKVFRARRDALGQKQDKKDARATMVHFKNRVLDLLEIYVRKCHAKLLALDLLLPLLRLTRRSANKQVATRAAAVLREYTKQCKGATALPVVGVEEVDSVWALLKSVHAEATHSGPPAHATACSQASLLVVKVLVAQERGHVAGVVDVYGETRKKQLLSRKCHVQPSFFTDWNNWCVSFGKMKN</sequence>
<dbReference type="PANTHER" id="PTHR13213">
    <property type="entry name" value="MYB-BINDING PROTEIN 1A FAMILY MEMBER"/>
    <property type="match status" value="1"/>
</dbReference>
<gene>
    <name evidence="4" type="ORF">BP00DRAFT_331140</name>
</gene>
<dbReference type="Pfam" id="PF04931">
    <property type="entry name" value="DNA_pol_phi"/>
    <property type="match status" value="1"/>
</dbReference>
<keyword evidence="2" id="KW-0539">Nucleus</keyword>
<protein>
    <recommendedName>
        <fullName evidence="6">DNA polymerase V</fullName>
    </recommendedName>
</protein>
<dbReference type="InterPro" id="IPR007015">
    <property type="entry name" value="DNA_pol_V/MYBBP1A"/>
</dbReference>
<feature type="region of interest" description="Disordered" evidence="3">
    <location>
        <begin position="1"/>
        <end position="23"/>
    </location>
</feature>
<evidence type="ECO:0008006" key="6">
    <source>
        <dbReference type="Google" id="ProtNLM"/>
    </source>
</evidence>
<name>A0A2V5IMT1_9EURO</name>
<reference evidence="4 5" key="1">
    <citation type="submission" date="2018-02" db="EMBL/GenBank/DDBJ databases">
        <title>The genomes of Aspergillus section Nigri reveals drivers in fungal speciation.</title>
        <authorList>
            <consortium name="DOE Joint Genome Institute"/>
            <person name="Vesth T.C."/>
            <person name="Nybo J."/>
            <person name="Theobald S."/>
            <person name="Brandl J."/>
            <person name="Frisvad J.C."/>
            <person name="Nielsen K.F."/>
            <person name="Lyhne E.K."/>
            <person name="Kogle M.E."/>
            <person name="Kuo A."/>
            <person name="Riley R."/>
            <person name="Clum A."/>
            <person name="Nolan M."/>
            <person name="Lipzen A."/>
            <person name="Salamov A."/>
            <person name="Henrissat B."/>
            <person name="Wiebenga A."/>
            <person name="De vries R.P."/>
            <person name="Grigoriev I.V."/>
            <person name="Mortensen U.H."/>
            <person name="Andersen M.R."/>
            <person name="Baker S.E."/>
        </authorList>
    </citation>
    <scope>NUCLEOTIDE SEQUENCE [LARGE SCALE GENOMIC DNA]</scope>
    <source>
        <strain evidence="4 5">CBS 114.80</strain>
    </source>
</reference>
<dbReference type="GO" id="GO:0000182">
    <property type="term" value="F:rDNA binding"/>
    <property type="evidence" value="ECO:0007669"/>
    <property type="project" value="TreeGrafter"/>
</dbReference>
<keyword evidence="5" id="KW-1185">Reference proteome</keyword>
<evidence type="ECO:0000256" key="3">
    <source>
        <dbReference type="SAM" id="MobiDB-lite"/>
    </source>
</evidence>
<feature type="region of interest" description="Disordered" evidence="3">
    <location>
        <begin position="756"/>
        <end position="813"/>
    </location>
</feature>
<feature type="region of interest" description="Disordered" evidence="3">
    <location>
        <begin position="283"/>
        <end position="302"/>
    </location>
</feature>
<dbReference type="Proteomes" id="UP000248817">
    <property type="component" value="Unassembled WGS sequence"/>
</dbReference>
<dbReference type="PANTHER" id="PTHR13213:SF2">
    <property type="entry name" value="MYB-BINDING PROTEIN 1A"/>
    <property type="match status" value="1"/>
</dbReference>
<feature type="compositionally biased region" description="Acidic residues" evidence="3">
    <location>
        <begin position="804"/>
        <end position="813"/>
    </location>
</feature>
<evidence type="ECO:0000313" key="4">
    <source>
        <dbReference type="EMBL" id="PYI36682.1"/>
    </source>
</evidence>
<evidence type="ECO:0000256" key="1">
    <source>
        <dbReference type="ARBA" id="ARBA00004123"/>
    </source>
</evidence>
<feature type="compositionally biased region" description="Acidic residues" evidence="3">
    <location>
        <begin position="757"/>
        <end position="786"/>
    </location>
</feature>